<dbReference type="EMBL" id="CAGKOT010000026">
    <property type="protein sequence ID" value="CAB5369350.1"/>
    <property type="molecule type" value="Genomic_DNA"/>
</dbReference>
<dbReference type="Proteomes" id="UP000684084">
    <property type="component" value="Unassembled WGS sequence"/>
</dbReference>
<proteinExistence type="predicted"/>
<evidence type="ECO:0000313" key="2">
    <source>
        <dbReference type="Proteomes" id="UP000684084"/>
    </source>
</evidence>
<evidence type="ECO:0000313" key="1">
    <source>
        <dbReference type="EMBL" id="CAB5369350.1"/>
    </source>
</evidence>
<sequence>MKTKFLGDFVKQENQIGLVRPNQYSKDYNRICYKPTTNKSYEIIQDSRLSRHNFVIVTLARDDKYLIN</sequence>
<name>A0A916E993_9GLOM</name>
<organism evidence="1 2">
    <name type="scientific">Rhizophagus irregularis</name>
    <dbReference type="NCBI Taxonomy" id="588596"/>
    <lineage>
        <taxon>Eukaryota</taxon>
        <taxon>Fungi</taxon>
        <taxon>Fungi incertae sedis</taxon>
        <taxon>Mucoromycota</taxon>
        <taxon>Glomeromycotina</taxon>
        <taxon>Glomeromycetes</taxon>
        <taxon>Glomerales</taxon>
        <taxon>Glomeraceae</taxon>
        <taxon>Rhizophagus</taxon>
    </lineage>
</organism>
<gene>
    <name evidence="1" type="ORF">CHRIB12_LOCUS12148</name>
</gene>
<accession>A0A916E993</accession>
<comment type="caution">
    <text evidence="1">The sequence shown here is derived from an EMBL/GenBank/DDBJ whole genome shotgun (WGS) entry which is preliminary data.</text>
</comment>
<reference evidence="1" key="1">
    <citation type="submission" date="2020-05" db="EMBL/GenBank/DDBJ databases">
        <authorList>
            <person name="Rincon C."/>
            <person name="Sanders R I."/>
            <person name="Robbins C."/>
            <person name="Chaturvedi A."/>
        </authorList>
    </citation>
    <scope>NUCLEOTIDE SEQUENCE</scope>
    <source>
        <strain evidence="1">CHB12</strain>
    </source>
</reference>
<protein>
    <submittedName>
        <fullName evidence="1">Uncharacterized protein</fullName>
    </submittedName>
</protein>
<dbReference type="AlphaFoldDB" id="A0A916E993"/>